<comment type="caution">
    <text evidence="3">The sequence shown here is derived from an EMBL/GenBank/DDBJ whole genome shotgun (WGS) entry which is preliminary data.</text>
</comment>
<keyword evidence="1" id="KW-0472">Membrane</keyword>
<dbReference type="GO" id="GO:0080120">
    <property type="term" value="P:CAAX-box protein maturation"/>
    <property type="evidence" value="ECO:0007669"/>
    <property type="project" value="UniProtKB-ARBA"/>
</dbReference>
<sequence length="213" mass="23073">MPPLMPRFIPFKTLYLSIGGIIAVEACVTLHMRPVTGAYKAVLISRICQTTLMLILLRYTPNGFAAAGIDLKHAQKGMIHGSAWSVGFALIVLMVGGGLYVSGINVLDLISMPFPSHDRMVFLLTGMIFGPIAEELFFRGIVQGFFRRSGPATAIVLTTLLFAAMHMNGYGIPVIPAVGGFIFCLSFEKARHLLTPLIIHISGNMALYGLTAF</sequence>
<dbReference type="InterPro" id="IPR052710">
    <property type="entry name" value="CAAX_protease"/>
</dbReference>
<keyword evidence="3" id="KW-0378">Hydrolase</keyword>
<organism evidence="3 4">
    <name type="scientific">Desulfobacter latus</name>
    <dbReference type="NCBI Taxonomy" id="2292"/>
    <lineage>
        <taxon>Bacteria</taxon>
        <taxon>Pseudomonadati</taxon>
        <taxon>Thermodesulfobacteriota</taxon>
        <taxon>Desulfobacteria</taxon>
        <taxon>Desulfobacterales</taxon>
        <taxon>Desulfobacteraceae</taxon>
        <taxon>Desulfobacter</taxon>
    </lineage>
</organism>
<keyword evidence="3" id="KW-0645">Protease</keyword>
<keyword evidence="3" id="KW-0482">Metalloprotease</keyword>
<keyword evidence="4" id="KW-1185">Reference proteome</keyword>
<name>A0A850SWX7_9BACT</name>
<feature type="transmembrane region" description="Helical" evidence="1">
    <location>
        <begin position="145"/>
        <end position="164"/>
    </location>
</feature>
<dbReference type="GO" id="GO:0004175">
    <property type="term" value="F:endopeptidase activity"/>
    <property type="evidence" value="ECO:0007669"/>
    <property type="project" value="UniProtKB-ARBA"/>
</dbReference>
<evidence type="ECO:0000313" key="3">
    <source>
        <dbReference type="EMBL" id="NWH05649.1"/>
    </source>
</evidence>
<gene>
    <name evidence="3" type="ORF">HXW94_11740</name>
</gene>
<feature type="transmembrane region" description="Helical" evidence="1">
    <location>
        <begin position="78"/>
        <end position="100"/>
    </location>
</feature>
<feature type="domain" description="CAAX prenyl protease 2/Lysostaphin resistance protein A-like" evidence="2">
    <location>
        <begin position="120"/>
        <end position="205"/>
    </location>
</feature>
<feature type="transmembrane region" description="Helical" evidence="1">
    <location>
        <begin position="12"/>
        <end position="32"/>
    </location>
</feature>
<evidence type="ECO:0000259" key="2">
    <source>
        <dbReference type="Pfam" id="PF02517"/>
    </source>
</evidence>
<dbReference type="GO" id="GO:0006508">
    <property type="term" value="P:proteolysis"/>
    <property type="evidence" value="ECO:0007669"/>
    <property type="project" value="UniProtKB-KW"/>
</dbReference>
<evidence type="ECO:0000256" key="1">
    <source>
        <dbReference type="SAM" id="Phobius"/>
    </source>
</evidence>
<dbReference type="AlphaFoldDB" id="A0A850SWX7"/>
<feature type="transmembrane region" description="Helical" evidence="1">
    <location>
        <begin position="120"/>
        <end position="138"/>
    </location>
</feature>
<keyword evidence="1" id="KW-0812">Transmembrane</keyword>
<evidence type="ECO:0000313" key="4">
    <source>
        <dbReference type="Proteomes" id="UP000553343"/>
    </source>
</evidence>
<accession>A0A850SWX7</accession>
<dbReference type="RefSeq" id="WP_178367107.1">
    <property type="nucleotide sequence ID" value="NZ_JACADJ010000041.1"/>
</dbReference>
<dbReference type="Proteomes" id="UP000553343">
    <property type="component" value="Unassembled WGS sequence"/>
</dbReference>
<dbReference type="GO" id="GO:0008237">
    <property type="term" value="F:metallopeptidase activity"/>
    <property type="evidence" value="ECO:0007669"/>
    <property type="project" value="UniProtKB-KW"/>
</dbReference>
<dbReference type="PANTHER" id="PTHR36435">
    <property type="entry name" value="SLR1288 PROTEIN"/>
    <property type="match status" value="1"/>
</dbReference>
<dbReference type="InterPro" id="IPR003675">
    <property type="entry name" value="Rce1/LyrA-like_dom"/>
</dbReference>
<dbReference type="EMBL" id="JACADJ010000041">
    <property type="protein sequence ID" value="NWH05649.1"/>
    <property type="molecule type" value="Genomic_DNA"/>
</dbReference>
<keyword evidence="1" id="KW-1133">Transmembrane helix</keyword>
<reference evidence="3 4" key="1">
    <citation type="submission" date="2020-06" db="EMBL/GenBank/DDBJ databases">
        <title>High-quality draft genome of sulfate reducer Desulfobacter latus type strain AcrS2 isolated from marine sediment.</title>
        <authorList>
            <person name="Hoppe M."/>
            <person name="Larsen C.K."/>
            <person name="Marshall I.P.G."/>
            <person name="Schramm A."/>
            <person name="Marietou A.G."/>
        </authorList>
    </citation>
    <scope>NUCLEOTIDE SEQUENCE [LARGE SCALE GENOMIC DNA]</scope>
    <source>
        <strain evidence="3 4">AcRS2</strain>
    </source>
</reference>
<dbReference type="Pfam" id="PF02517">
    <property type="entry name" value="Rce1-like"/>
    <property type="match status" value="1"/>
</dbReference>
<proteinExistence type="predicted"/>
<protein>
    <submittedName>
        <fullName evidence="3">CPBP family intramembrane metalloprotease</fullName>
    </submittedName>
</protein>
<dbReference type="PANTHER" id="PTHR36435:SF1">
    <property type="entry name" value="CAAX AMINO TERMINAL PROTEASE FAMILY PROTEIN"/>
    <property type="match status" value="1"/>
</dbReference>